<evidence type="ECO:0000256" key="3">
    <source>
        <dbReference type="ARBA" id="ARBA00022475"/>
    </source>
</evidence>
<dbReference type="PANTHER" id="PTHR30151">
    <property type="entry name" value="ALKANE SULFONATE ABC TRANSPORTER-RELATED, MEMBRANE SUBUNIT"/>
    <property type="match status" value="1"/>
</dbReference>
<evidence type="ECO:0000259" key="8">
    <source>
        <dbReference type="PROSITE" id="PS50928"/>
    </source>
</evidence>
<dbReference type="PROSITE" id="PS50928">
    <property type="entry name" value="ABC_TM1"/>
    <property type="match status" value="1"/>
</dbReference>
<comment type="similarity">
    <text evidence="7">Belongs to the binding-protein-dependent transport system permease family.</text>
</comment>
<feature type="transmembrane region" description="Helical" evidence="7">
    <location>
        <begin position="221"/>
        <end position="242"/>
    </location>
</feature>
<comment type="subcellular location">
    <subcellularLocation>
        <location evidence="1 7">Cell membrane</location>
        <topology evidence="1 7">Multi-pass membrane protein</topology>
    </subcellularLocation>
</comment>
<sequence length="257" mass="28151">MTPAAWLLRMATVALPFVVVVFAWQIASWLLPPYIAPPVAAVFGRALAILLHWPTLAEVLATVARTLGGLVGAFLIGAALAAAMGRMTPLARAVTPLLTFIQGIPGLSWVVFAVIWFKGTETRIFFIMVLTGLPAFTFQMLDAYRSLSRDLVEMVLSFRPHRAQMLRVLILPAMLPEILTAWKINLGNASRVVVLAELVGATSGVGYELMQQQQLFDMAGAVAWTLQLVLFVLVVQGLIALIERRALRYRAVSERQA</sequence>
<feature type="transmembrane region" description="Helical" evidence="7">
    <location>
        <begin position="34"/>
        <end position="53"/>
    </location>
</feature>
<name>A0A8J4HAU9_9PROT</name>
<feature type="transmembrane region" description="Helical" evidence="7">
    <location>
        <begin position="6"/>
        <end position="27"/>
    </location>
</feature>
<feature type="transmembrane region" description="Helical" evidence="7">
    <location>
        <begin position="97"/>
        <end position="117"/>
    </location>
</feature>
<dbReference type="GO" id="GO:0005886">
    <property type="term" value="C:plasma membrane"/>
    <property type="evidence" value="ECO:0007669"/>
    <property type="project" value="UniProtKB-SubCell"/>
</dbReference>
<reference evidence="9" key="1">
    <citation type="journal article" date="2020" name="mSystems">
        <title>Genome- and Community-Level Interaction Insights into Carbon Utilization and Element Cycling Functions of Hydrothermarchaeota in Hydrothermal Sediment.</title>
        <authorList>
            <person name="Zhou Z."/>
            <person name="Liu Y."/>
            <person name="Xu W."/>
            <person name="Pan J."/>
            <person name="Luo Z.H."/>
            <person name="Li M."/>
        </authorList>
    </citation>
    <scope>NUCLEOTIDE SEQUENCE</scope>
    <source>
        <strain evidence="9">SpSt-997</strain>
    </source>
</reference>
<evidence type="ECO:0000256" key="6">
    <source>
        <dbReference type="ARBA" id="ARBA00023136"/>
    </source>
</evidence>
<dbReference type="PANTHER" id="PTHR30151:SF0">
    <property type="entry name" value="ABC TRANSPORTER PERMEASE PROTEIN MJ0413-RELATED"/>
    <property type="match status" value="1"/>
</dbReference>
<dbReference type="CDD" id="cd06261">
    <property type="entry name" value="TM_PBP2"/>
    <property type="match status" value="1"/>
</dbReference>
<gene>
    <name evidence="9" type="ORF">ENY07_04465</name>
</gene>
<dbReference type="GO" id="GO:0055085">
    <property type="term" value="P:transmembrane transport"/>
    <property type="evidence" value="ECO:0007669"/>
    <property type="project" value="InterPro"/>
</dbReference>
<organism evidence="9">
    <name type="scientific">Acidicaldus sp</name>
    <dbReference type="NCBI Taxonomy" id="1872105"/>
    <lineage>
        <taxon>Bacteria</taxon>
        <taxon>Pseudomonadati</taxon>
        <taxon>Pseudomonadota</taxon>
        <taxon>Alphaproteobacteria</taxon>
        <taxon>Acetobacterales</taxon>
        <taxon>Acetobacteraceae</taxon>
        <taxon>Acidicaldus</taxon>
    </lineage>
</organism>
<comment type="caution">
    <text evidence="9">The sequence shown here is derived from an EMBL/GenBank/DDBJ whole genome shotgun (WGS) entry which is preliminary data.</text>
</comment>
<keyword evidence="2 7" id="KW-0813">Transport</keyword>
<evidence type="ECO:0000256" key="5">
    <source>
        <dbReference type="ARBA" id="ARBA00022989"/>
    </source>
</evidence>
<dbReference type="Gene3D" id="1.10.3720.10">
    <property type="entry name" value="MetI-like"/>
    <property type="match status" value="1"/>
</dbReference>
<dbReference type="Pfam" id="PF00528">
    <property type="entry name" value="BPD_transp_1"/>
    <property type="match status" value="1"/>
</dbReference>
<keyword evidence="6 7" id="KW-0472">Membrane</keyword>
<dbReference type="InterPro" id="IPR000515">
    <property type="entry name" value="MetI-like"/>
</dbReference>
<keyword evidence="4 7" id="KW-0812">Transmembrane</keyword>
<dbReference type="SUPFAM" id="SSF161098">
    <property type="entry name" value="MetI-like"/>
    <property type="match status" value="1"/>
</dbReference>
<keyword evidence="5 7" id="KW-1133">Transmembrane helix</keyword>
<protein>
    <submittedName>
        <fullName evidence="9">ABC transporter permease subunit</fullName>
    </submittedName>
</protein>
<dbReference type="EMBL" id="DTQM01000087">
    <property type="protein sequence ID" value="HGC42465.1"/>
    <property type="molecule type" value="Genomic_DNA"/>
</dbReference>
<feature type="domain" description="ABC transmembrane type-1" evidence="8">
    <location>
        <begin position="59"/>
        <end position="239"/>
    </location>
</feature>
<dbReference type="AlphaFoldDB" id="A0A8J4HAU9"/>
<evidence type="ECO:0000256" key="4">
    <source>
        <dbReference type="ARBA" id="ARBA00022692"/>
    </source>
</evidence>
<feature type="transmembrane region" description="Helical" evidence="7">
    <location>
        <begin position="123"/>
        <end position="144"/>
    </location>
</feature>
<evidence type="ECO:0000256" key="2">
    <source>
        <dbReference type="ARBA" id="ARBA00022448"/>
    </source>
</evidence>
<feature type="transmembrane region" description="Helical" evidence="7">
    <location>
        <begin position="59"/>
        <end position="85"/>
    </location>
</feature>
<evidence type="ECO:0000256" key="1">
    <source>
        <dbReference type="ARBA" id="ARBA00004651"/>
    </source>
</evidence>
<evidence type="ECO:0000256" key="7">
    <source>
        <dbReference type="RuleBase" id="RU363032"/>
    </source>
</evidence>
<accession>A0A8J4HAU9</accession>
<dbReference type="InterPro" id="IPR035906">
    <property type="entry name" value="MetI-like_sf"/>
</dbReference>
<evidence type="ECO:0000313" key="9">
    <source>
        <dbReference type="EMBL" id="HGC42465.1"/>
    </source>
</evidence>
<proteinExistence type="inferred from homology"/>
<keyword evidence="3" id="KW-1003">Cell membrane</keyword>